<dbReference type="SUPFAM" id="SSF54695">
    <property type="entry name" value="POZ domain"/>
    <property type="match status" value="1"/>
</dbReference>
<dbReference type="Pfam" id="PF00651">
    <property type="entry name" value="BTB"/>
    <property type="match status" value="1"/>
</dbReference>
<gene>
    <name evidence="7" type="ORF">Sradi_1412300</name>
</gene>
<dbReference type="InterPro" id="IPR043454">
    <property type="entry name" value="NPH3/RPT2-like"/>
</dbReference>
<comment type="pathway">
    <text evidence="1">Protein modification; protein ubiquitination.</text>
</comment>
<proteinExistence type="inferred from homology"/>
<organism evidence="7">
    <name type="scientific">Sesamum radiatum</name>
    <name type="common">Black benniseed</name>
    <dbReference type="NCBI Taxonomy" id="300843"/>
    <lineage>
        <taxon>Eukaryota</taxon>
        <taxon>Viridiplantae</taxon>
        <taxon>Streptophyta</taxon>
        <taxon>Embryophyta</taxon>
        <taxon>Tracheophyta</taxon>
        <taxon>Spermatophyta</taxon>
        <taxon>Magnoliopsida</taxon>
        <taxon>eudicotyledons</taxon>
        <taxon>Gunneridae</taxon>
        <taxon>Pentapetalae</taxon>
        <taxon>asterids</taxon>
        <taxon>lamiids</taxon>
        <taxon>Lamiales</taxon>
        <taxon>Pedaliaceae</taxon>
        <taxon>Sesamum</taxon>
    </lineage>
</organism>
<evidence type="ECO:0000256" key="1">
    <source>
        <dbReference type="ARBA" id="ARBA00004906"/>
    </source>
</evidence>
<evidence type="ECO:0000259" key="6">
    <source>
        <dbReference type="PROSITE" id="PS51649"/>
    </source>
</evidence>
<dbReference type="InterPro" id="IPR027356">
    <property type="entry name" value="NPH3_dom"/>
</dbReference>
<evidence type="ECO:0000259" key="5">
    <source>
        <dbReference type="PROSITE" id="PS50097"/>
    </source>
</evidence>
<protein>
    <submittedName>
        <fullName evidence="7">BTB/POZ domain-containing protein</fullName>
    </submittedName>
</protein>
<dbReference type="Pfam" id="PF03000">
    <property type="entry name" value="NPH3"/>
    <property type="match status" value="1"/>
</dbReference>
<dbReference type="FunFam" id="3.30.710.10:FF:000168">
    <property type="entry name" value="BTB/POZ domain-containing protein At1g03010"/>
    <property type="match status" value="1"/>
</dbReference>
<keyword evidence="2" id="KW-0597">Phosphoprotein</keyword>
<dbReference type="EMBL" id="JACGWJ010000005">
    <property type="protein sequence ID" value="KAL0419988.1"/>
    <property type="molecule type" value="Genomic_DNA"/>
</dbReference>
<feature type="domain" description="NPH3" evidence="6">
    <location>
        <begin position="225"/>
        <end position="320"/>
    </location>
</feature>
<dbReference type="AlphaFoldDB" id="A0AAW2UTW5"/>
<accession>A0AAW2UTW5</accession>
<evidence type="ECO:0000256" key="2">
    <source>
        <dbReference type="ARBA" id="ARBA00022553"/>
    </source>
</evidence>
<dbReference type="InterPro" id="IPR000210">
    <property type="entry name" value="BTB/POZ_dom"/>
</dbReference>
<reference evidence="7" key="2">
    <citation type="journal article" date="2024" name="Plant">
        <title>Genomic evolution and insights into agronomic trait innovations of Sesamum species.</title>
        <authorList>
            <person name="Miao H."/>
            <person name="Wang L."/>
            <person name="Qu L."/>
            <person name="Liu H."/>
            <person name="Sun Y."/>
            <person name="Le M."/>
            <person name="Wang Q."/>
            <person name="Wei S."/>
            <person name="Zheng Y."/>
            <person name="Lin W."/>
            <person name="Duan Y."/>
            <person name="Cao H."/>
            <person name="Xiong S."/>
            <person name="Wang X."/>
            <person name="Wei L."/>
            <person name="Li C."/>
            <person name="Ma Q."/>
            <person name="Ju M."/>
            <person name="Zhao R."/>
            <person name="Li G."/>
            <person name="Mu C."/>
            <person name="Tian Q."/>
            <person name="Mei H."/>
            <person name="Zhang T."/>
            <person name="Gao T."/>
            <person name="Zhang H."/>
        </authorList>
    </citation>
    <scope>NUCLEOTIDE SEQUENCE</scope>
    <source>
        <strain evidence="7">G02</strain>
    </source>
</reference>
<dbReference type="Gene3D" id="3.30.710.10">
    <property type="entry name" value="Potassium Channel Kv1.1, Chain A"/>
    <property type="match status" value="1"/>
</dbReference>
<keyword evidence="3" id="KW-0833">Ubl conjugation pathway</keyword>
<comment type="caution">
    <text evidence="7">The sequence shown here is derived from an EMBL/GenBank/DDBJ whole genome shotgun (WGS) entry which is preliminary data.</text>
</comment>
<comment type="similarity">
    <text evidence="4">Belongs to the NPH3 family.</text>
</comment>
<sequence length="320" mass="35426">MGDQPMDFPKFTISKQSGVLDALKSLKAKMSDGVHRFQGFTVGESKPISDVSSDLTIEVGTASFALHKFPLVSRSGRIRKLLSEAKDSKISRLNLSGVPGGSQAFELAAKFCYGVNIEITVSNVGMLRCAAHFLEMTEEFSDKNLEARTEVYLKDTVLPSIPNSITVLHHCEGLLPTAEEINLASRLINGIANNACKEQLTSGLSKLEHNFPSKHSGADGEIPSDWWGKSLTLLSLDFFQRVLSAVKTKGLKQDMISRILINYAQNSLQGLVVRDPQLVKGNISDLDFLKKQRVTVETLSVYYQPNQEKAQFQWHFFQAC</sequence>
<dbReference type="PROSITE" id="PS50097">
    <property type="entry name" value="BTB"/>
    <property type="match status" value="1"/>
</dbReference>
<dbReference type="PROSITE" id="PS51649">
    <property type="entry name" value="NPH3"/>
    <property type="match status" value="1"/>
</dbReference>
<evidence type="ECO:0000313" key="7">
    <source>
        <dbReference type="EMBL" id="KAL0419988.1"/>
    </source>
</evidence>
<reference evidence="7" key="1">
    <citation type="submission" date="2020-06" db="EMBL/GenBank/DDBJ databases">
        <authorList>
            <person name="Li T."/>
            <person name="Hu X."/>
            <person name="Zhang T."/>
            <person name="Song X."/>
            <person name="Zhang H."/>
            <person name="Dai N."/>
            <person name="Sheng W."/>
            <person name="Hou X."/>
            <person name="Wei L."/>
        </authorList>
    </citation>
    <scope>NUCLEOTIDE SEQUENCE</scope>
    <source>
        <strain evidence="7">G02</strain>
        <tissue evidence="7">Leaf</tissue>
    </source>
</reference>
<dbReference type="InterPro" id="IPR011333">
    <property type="entry name" value="SKP1/BTB/POZ_sf"/>
</dbReference>
<evidence type="ECO:0000256" key="4">
    <source>
        <dbReference type="PROSITE-ProRule" id="PRU00982"/>
    </source>
</evidence>
<feature type="domain" description="BTB" evidence="5">
    <location>
        <begin position="53"/>
        <end position="121"/>
    </location>
</feature>
<name>A0AAW2UTW5_SESRA</name>
<dbReference type="PANTHER" id="PTHR32370">
    <property type="entry name" value="OS12G0117600 PROTEIN"/>
    <property type="match status" value="1"/>
</dbReference>
<evidence type="ECO:0000256" key="3">
    <source>
        <dbReference type="ARBA" id="ARBA00022786"/>
    </source>
</evidence>